<dbReference type="SMART" id="SM00342">
    <property type="entry name" value="HTH_ARAC"/>
    <property type="match status" value="1"/>
</dbReference>
<dbReference type="Proteomes" id="UP000184517">
    <property type="component" value="Unassembled WGS sequence"/>
</dbReference>
<keyword evidence="3" id="KW-0804">Transcription</keyword>
<evidence type="ECO:0000313" key="6">
    <source>
        <dbReference type="Proteomes" id="UP000184517"/>
    </source>
</evidence>
<dbReference type="Pfam" id="PF02311">
    <property type="entry name" value="AraC_binding"/>
    <property type="match status" value="1"/>
</dbReference>
<dbReference type="PANTHER" id="PTHR46796">
    <property type="entry name" value="HTH-TYPE TRANSCRIPTIONAL ACTIVATOR RHAS-RELATED"/>
    <property type="match status" value="1"/>
</dbReference>
<protein>
    <submittedName>
        <fullName evidence="5">Transcriptional regulator, AraC family</fullName>
    </submittedName>
</protein>
<dbReference type="InterPro" id="IPR018060">
    <property type="entry name" value="HTH_AraC"/>
</dbReference>
<dbReference type="PROSITE" id="PS01124">
    <property type="entry name" value="HTH_ARAC_FAMILY_2"/>
    <property type="match status" value="1"/>
</dbReference>
<dbReference type="InterPro" id="IPR050204">
    <property type="entry name" value="AraC_XylS_family_regulators"/>
</dbReference>
<sequence length="274" mass="30854">METEIGSHFFNLDCYDGIECVRANFKNQHFSKHIHEGYAIGVIEHGAQSFFSQGENHTSGAGSLVIVNADTAHTGGPASENGWGYRAMYPTPELFDDLLSDLTFKSKNAPYFHRPIIDDEKLIKQFNQIFSSLADKPSRLTLETTVYNFFVQLSINSKINSSVIPTKKANKSLLIAKEYIHAYASQEISLENLSRIVGMSKYHLIRQFQASFGITPHQYQIQSRLQKAKTLLKNGDQASNVASECGFFDQSHMNSHFKKALGTTPYLYQKRINA</sequence>
<evidence type="ECO:0000256" key="2">
    <source>
        <dbReference type="ARBA" id="ARBA00023125"/>
    </source>
</evidence>
<dbReference type="Pfam" id="PF12833">
    <property type="entry name" value="HTH_18"/>
    <property type="match status" value="1"/>
</dbReference>
<evidence type="ECO:0000259" key="4">
    <source>
        <dbReference type="PROSITE" id="PS01124"/>
    </source>
</evidence>
<dbReference type="SUPFAM" id="SSF51215">
    <property type="entry name" value="Regulatory protein AraC"/>
    <property type="match status" value="1"/>
</dbReference>
<dbReference type="SUPFAM" id="SSF46689">
    <property type="entry name" value="Homeodomain-like"/>
    <property type="match status" value="2"/>
</dbReference>
<evidence type="ECO:0000256" key="1">
    <source>
        <dbReference type="ARBA" id="ARBA00023015"/>
    </source>
</evidence>
<name>A0A1M5KV72_9GAMM</name>
<dbReference type="InterPro" id="IPR037923">
    <property type="entry name" value="HTH-like"/>
</dbReference>
<dbReference type="PANTHER" id="PTHR46796:SF2">
    <property type="entry name" value="TRANSCRIPTIONAL REGULATORY PROTEIN"/>
    <property type="match status" value="1"/>
</dbReference>
<feature type="domain" description="HTH araC/xylS-type" evidence="4">
    <location>
        <begin position="174"/>
        <end position="271"/>
    </location>
</feature>
<dbReference type="RefSeq" id="WP_072841717.1">
    <property type="nucleotide sequence ID" value="NZ_FQVF01000024.1"/>
</dbReference>
<dbReference type="GO" id="GO:0043565">
    <property type="term" value="F:sequence-specific DNA binding"/>
    <property type="evidence" value="ECO:0007669"/>
    <property type="project" value="InterPro"/>
</dbReference>
<reference evidence="6" key="1">
    <citation type="submission" date="2016-11" db="EMBL/GenBank/DDBJ databases">
        <authorList>
            <person name="Varghese N."/>
            <person name="Submissions S."/>
        </authorList>
    </citation>
    <scope>NUCLEOTIDE SEQUENCE [LARGE SCALE GENOMIC DNA]</scope>
    <source>
        <strain evidence="6">DSM 16579</strain>
    </source>
</reference>
<evidence type="ECO:0000313" key="5">
    <source>
        <dbReference type="EMBL" id="SHG56668.1"/>
    </source>
</evidence>
<keyword evidence="2" id="KW-0238">DNA-binding</keyword>
<dbReference type="AlphaFoldDB" id="A0A1M5KV72"/>
<accession>A0A1M5KV72</accession>
<dbReference type="STRING" id="1122206.SAMN02745753_04137"/>
<gene>
    <name evidence="5" type="ORF">SAMN02745753_04137</name>
</gene>
<dbReference type="Gene3D" id="1.10.10.60">
    <property type="entry name" value="Homeodomain-like"/>
    <property type="match status" value="2"/>
</dbReference>
<dbReference type="InterPro" id="IPR009057">
    <property type="entry name" value="Homeodomain-like_sf"/>
</dbReference>
<dbReference type="EMBL" id="FQVF01000024">
    <property type="protein sequence ID" value="SHG56668.1"/>
    <property type="molecule type" value="Genomic_DNA"/>
</dbReference>
<keyword evidence="6" id="KW-1185">Reference proteome</keyword>
<evidence type="ECO:0000256" key="3">
    <source>
        <dbReference type="ARBA" id="ARBA00023163"/>
    </source>
</evidence>
<proteinExistence type="predicted"/>
<dbReference type="InterPro" id="IPR003313">
    <property type="entry name" value="AraC-bd"/>
</dbReference>
<keyword evidence="1" id="KW-0805">Transcription regulation</keyword>
<dbReference type="GO" id="GO:0003700">
    <property type="term" value="F:DNA-binding transcription factor activity"/>
    <property type="evidence" value="ECO:0007669"/>
    <property type="project" value="InterPro"/>
</dbReference>
<organism evidence="5 6">
    <name type="scientific">Marinomonas polaris DSM 16579</name>
    <dbReference type="NCBI Taxonomy" id="1122206"/>
    <lineage>
        <taxon>Bacteria</taxon>
        <taxon>Pseudomonadati</taxon>
        <taxon>Pseudomonadota</taxon>
        <taxon>Gammaproteobacteria</taxon>
        <taxon>Oceanospirillales</taxon>
        <taxon>Oceanospirillaceae</taxon>
        <taxon>Marinomonas</taxon>
    </lineage>
</organism>